<comment type="caution">
    <text evidence="1">The sequence shown here is derived from an EMBL/GenBank/DDBJ whole genome shotgun (WGS) entry which is preliminary data.</text>
</comment>
<accession>A0A0V1B6J8</accession>
<dbReference type="Proteomes" id="UP000054632">
    <property type="component" value="Unassembled WGS sequence"/>
</dbReference>
<dbReference type="EMBL" id="JYDR01005149">
    <property type="protein sequence ID" value="KRY32593.1"/>
    <property type="molecule type" value="Genomic_DNA"/>
</dbReference>
<proteinExistence type="predicted"/>
<name>A0A0V1B6J8_TRIPS</name>
<sequence>LSARSPTLEPGKHRLSALKRWMCGELVFFPRLQGERRFALSVKKCHA</sequence>
<dbReference type="AlphaFoldDB" id="A0A0V1B6J8"/>
<evidence type="ECO:0000313" key="2">
    <source>
        <dbReference type="Proteomes" id="UP000054632"/>
    </source>
</evidence>
<feature type="non-terminal residue" evidence="1">
    <location>
        <position position="1"/>
    </location>
</feature>
<evidence type="ECO:0000313" key="1">
    <source>
        <dbReference type="EMBL" id="KRY32593.1"/>
    </source>
</evidence>
<feature type="non-terminal residue" evidence="1">
    <location>
        <position position="47"/>
    </location>
</feature>
<protein>
    <submittedName>
        <fullName evidence="1">Uncharacterized protein</fullName>
    </submittedName>
</protein>
<reference evidence="1 2" key="1">
    <citation type="submission" date="2015-01" db="EMBL/GenBank/DDBJ databases">
        <title>Evolution of Trichinella species and genotypes.</title>
        <authorList>
            <person name="Korhonen P.K."/>
            <person name="Edoardo P."/>
            <person name="Giuseppe L.R."/>
            <person name="Gasser R.B."/>
        </authorList>
    </citation>
    <scope>NUCLEOTIDE SEQUENCE [LARGE SCALE GENOMIC DNA]</scope>
    <source>
        <strain evidence="1">ISS13</strain>
    </source>
</reference>
<gene>
    <name evidence="1" type="ORF">T4A_7481</name>
</gene>
<organism evidence="1 2">
    <name type="scientific">Trichinella pseudospiralis</name>
    <name type="common">Parasitic roundworm</name>
    <dbReference type="NCBI Taxonomy" id="6337"/>
    <lineage>
        <taxon>Eukaryota</taxon>
        <taxon>Metazoa</taxon>
        <taxon>Ecdysozoa</taxon>
        <taxon>Nematoda</taxon>
        <taxon>Enoplea</taxon>
        <taxon>Dorylaimia</taxon>
        <taxon>Trichinellida</taxon>
        <taxon>Trichinellidae</taxon>
        <taxon>Trichinella</taxon>
    </lineage>
</organism>